<feature type="region of interest" description="Disordered" evidence="15">
    <location>
        <begin position="1669"/>
        <end position="1744"/>
    </location>
</feature>
<dbReference type="SUPFAM" id="SSF82199">
    <property type="entry name" value="SET domain"/>
    <property type="match status" value="1"/>
</dbReference>
<evidence type="ECO:0000256" key="12">
    <source>
        <dbReference type="ARBA" id="ARBA00023242"/>
    </source>
</evidence>
<evidence type="ECO:0000259" key="19">
    <source>
        <dbReference type="PROSITE" id="PS51038"/>
    </source>
</evidence>
<feature type="compositionally biased region" description="Basic residues" evidence="15">
    <location>
        <begin position="1109"/>
        <end position="1124"/>
    </location>
</feature>
<evidence type="ECO:0000256" key="13">
    <source>
        <dbReference type="PROSITE-ProRule" id="PRU00035"/>
    </source>
</evidence>
<feature type="compositionally biased region" description="Low complexity" evidence="15">
    <location>
        <begin position="1150"/>
        <end position="1168"/>
    </location>
</feature>
<evidence type="ECO:0000256" key="1">
    <source>
        <dbReference type="ARBA" id="ARBA00004123"/>
    </source>
</evidence>
<feature type="compositionally biased region" description="Basic and acidic residues" evidence="15">
    <location>
        <begin position="399"/>
        <end position="408"/>
    </location>
</feature>
<comment type="caution">
    <text evidence="21">The sequence shown here is derived from an EMBL/GenBank/DDBJ whole genome shotgun (WGS) entry which is preliminary data.</text>
</comment>
<dbReference type="SMART" id="SM00297">
    <property type="entry name" value="BROMO"/>
    <property type="match status" value="1"/>
</dbReference>
<feature type="region of interest" description="Disordered" evidence="15">
    <location>
        <begin position="990"/>
        <end position="1212"/>
    </location>
</feature>
<dbReference type="SMART" id="SM00439">
    <property type="entry name" value="BAH"/>
    <property type="match status" value="1"/>
</dbReference>
<feature type="compositionally biased region" description="Polar residues" evidence="15">
    <location>
        <begin position="1203"/>
        <end position="1212"/>
    </location>
</feature>
<evidence type="ECO:0000313" key="22">
    <source>
        <dbReference type="Proteomes" id="UP001642483"/>
    </source>
</evidence>
<dbReference type="InterPro" id="IPR011011">
    <property type="entry name" value="Znf_FYVE_PHD"/>
</dbReference>
<dbReference type="InterPro" id="IPR006560">
    <property type="entry name" value="AWS_dom"/>
</dbReference>
<dbReference type="SMART" id="SM00570">
    <property type="entry name" value="AWS"/>
    <property type="match status" value="1"/>
</dbReference>
<organism evidence="21 22">
    <name type="scientific">Clavelina lepadiformis</name>
    <name type="common">Light-bulb sea squirt</name>
    <name type="synonym">Ascidia lepadiformis</name>
    <dbReference type="NCBI Taxonomy" id="159417"/>
    <lineage>
        <taxon>Eukaryota</taxon>
        <taxon>Metazoa</taxon>
        <taxon>Chordata</taxon>
        <taxon>Tunicata</taxon>
        <taxon>Ascidiacea</taxon>
        <taxon>Aplousobranchia</taxon>
        <taxon>Clavelinidae</taxon>
        <taxon>Clavelina</taxon>
    </lineage>
</organism>
<feature type="region of interest" description="Disordered" evidence="15">
    <location>
        <begin position="1982"/>
        <end position="2037"/>
    </location>
</feature>
<dbReference type="Proteomes" id="UP001642483">
    <property type="component" value="Unassembled WGS sequence"/>
</dbReference>
<dbReference type="PROSITE" id="PS50868">
    <property type="entry name" value="POST_SET"/>
    <property type="match status" value="1"/>
</dbReference>
<feature type="compositionally biased region" description="Basic residues" evidence="15">
    <location>
        <begin position="1522"/>
        <end position="1542"/>
    </location>
</feature>
<feature type="region of interest" description="Disordered" evidence="15">
    <location>
        <begin position="1930"/>
        <end position="1959"/>
    </location>
</feature>
<feature type="domain" description="BAH" evidence="19">
    <location>
        <begin position="2704"/>
        <end position="2822"/>
    </location>
</feature>
<name>A0ABP0F9W9_CLALP</name>
<dbReference type="Gene3D" id="2.30.30.490">
    <property type="match status" value="1"/>
</dbReference>
<feature type="compositionally biased region" description="Low complexity" evidence="15">
    <location>
        <begin position="420"/>
        <end position="429"/>
    </location>
</feature>
<comment type="subcellular location">
    <subcellularLocation>
        <location evidence="2">Chromosome</location>
    </subcellularLocation>
    <subcellularLocation>
        <location evidence="1">Nucleus</location>
    </subcellularLocation>
</comment>
<keyword evidence="14" id="KW-0175">Coiled coil</keyword>
<dbReference type="InterPro" id="IPR013083">
    <property type="entry name" value="Znf_RING/FYVE/PHD"/>
</dbReference>
<dbReference type="PANTHER" id="PTHR46147">
    <property type="entry name" value="HISTONE-LYSINE N-METHYLTRANSFERASE ASH1"/>
    <property type="match status" value="1"/>
</dbReference>
<feature type="domain" description="SET" evidence="17">
    <location>
        <begin position="2217"/>
        <end position="2333"/>
    </location>
</feature>
<evidence type="ECO:0000256" key="7">
    <source>
        <dbReference type="ARBA" id="ARBA00022723"/>
    </source>
</evidence>
<dbReference type="SUPFAM" id="SSF57903">
    <property type="entry name" value="FYVE/PHD zinc finger"/>
    <property type="match status" value="1"/>
</dbReference>
<dbReference type="InterPro" id="IPR036427">
    <property type="entry name" value="Bromodomain-like_sf"/>
</dbReference>
<feature type="region of interest" description="Disordered" evidence="15">
    <location>
        <begin position="392"/>
        <end position="440"/>
    </location>
</feature>
<feature type="compositionally biased region" description="Polar residues" evidence="15">
    <location>
        <begin position="733"/>
        <end position="752"/>
    </location>
</feature>
<feature type="compositionally biased region" description="Low complexity" evidence="15">
    <location>
        <begin position="1854"/>
        <end position="1864"/>
    </location>
</feature>
<evidence type="ECO:0000256" key="8">
    <source>
        <dbReference type="ARBA" id="ARBA00022771"/>
    </source>
</evidence>
<dbReference type="CDD" id="cd04717">
    <property type="entry name" value="BAH_polybromo"/>
    <property type="match status" value="1"/>
</dbReference>
<dbReference type="InterPro" id="IPR046341">
    <property type="entry name" value="SET_dom_sf"/>
</dbReference>
<proteinExistence type="predicted"/>
<feature type="compositionally biased region" description="Polar residues" evidence="15">
    <location>
        <begin position="546"/>
        <end position="562"/>
    </location>
</feature>
<dbReference type="Pfam" id="PF00856">
    <property type="entry name" value="SET"/>
    <property type="match status" value="1"/>
</dbReference>
<dbReference type="CDD" id="cd15548">
    <property type="entry name" value="PHD_ASH1L"/>
    <property type="match status" value="1"/>
</dbReference>
<dbReference type="PROSITE" id="PS50280">
    <property type="entry name" value="SET"/>
    <property type="match status" value="1"/>
</dbReference>
<evidence type="ECO:0000256" key="14">
    <source>
        <dbReference type="SAM" id="Coils"/>
    </source>
</evidence>
<feature type="region of interest" description="Disordered" evidence="15">
    <location>
        <begin position="794"/>
        <end position="829"/>
    </location>
</feature>
<feature type="coiled-coil region" evidence="14">
    <location>
        <begin position="2569"/>
        <end position="2599"/>
    </location>
</feature>
<feature type="compositionally biased region" description="Polar residues" evidence="15">
    <location>
        <begin position="1842"/>
        <end position="1853"/>
    </location>
</feature>
<dbReference type="InterPro" id="IPR001214">
    <property type="entry name" value="SET_dom"/>
</dbReference>
<keyword evidence="22" id="KW-1185">Reference proteome</keyword>
<feature type="region of interest" description="Disordered" evidence="15">
    <location>
        <begin position="2865"/>
        <end position="2942"/>
    </location>
</feature>
<evidence type="ECO:0000259" key="17">
    <source>
        <dbReference type="PROSITE" id="PS50280"/>
    </source>
</evidence>
<dbReference type="Pfam" id="PF00439">
    <property type="entry name" value="Bromodomain"/>
    <property type="match status" value="1"/>
</dbReference>
<accession>A0ABP0F9W9</accession>
<dbReference type="SMART" id="SM00317">
    <property type="entry name" value="SET"/>
    <property type="match status" value="1"/>
</dbReference>
<dbReference type="PANTHER" id="PTHR46147:SF3">
    <property type="entry name" value="HISTONE-LYSINE N-METHYLTRANSFERASE ASH1"/>
    <property type="match status" value="1"/>
</dbReference>
<feature type="compositionally biased region" description="Basic residues" evidence="15">
    <location>
        <begin position="1091"/>
        <end position="1101"/>
    </location>
</feature>
<feature type="region of interest" description="Disordered" evidence="15">
    <location>
        <begin position="921"/>
        <end position="952"/>
    </location>
</feature>
<feature type="compositionally biased region" description="Basic and acidic residues" evidence="15">
    <location>
        <begin position="1376"/>
        <end position="1388"/>
    </location>
</feature>
<feature type="compositionally biased region" description="Polar residues" evidence="15">
    <location>
        <begin position="2928"/>
        <end position="2942"/>
    </location>
</feature>
<sequence length="2942" mass="325865">MHFTHYDMDHSAGGGLHDTNRSNDLLMFCNYITQGDTNSSCIVTSPPDIVVAANIEDSSRSETDLRHKSTERFPFEESQVDVACSCSAADNDTGEEITVTEEEIAQLNHFEADINEPDYHIPSITVDGEEALEGSSDSGGDYLSHDNICKTINDITSNRQIAEVFIPGIGMSQNTLLETALSMSKITPQTVPTGGEEFLSIGLNQPQNSSGYPTSTWPIDSMNDNGISGTNPCEASSTYVSSRHTYTPTNVGHTDLGSYASTNLNNTYAHGVLSSTAYQEQQQYMPQQNRNIIGNQLNQLLQNTSYQSQDFQTHLRPESLPVSRTPELPSISSSYSNKIESFHQNSQFGATTVPISHAQTADMLQTYSTPFSISNKTSSDGLPVSGHIHQIESGEDNIMEDRSGEKKLTTTPIPSDAEKMSSSSSVSSGSREESPSPRDLEADCSMKEAMMGINSSHLHHKNGNISNYRNVDHHASDMQRIRCDPVVQNALSNSTVVLNNDEVSNPVPVAENTVEIDESSMEFNRVEIADSNNGLSKLLPSGSGSTALNTPQLPSEGSTQNKTIPNFAPDDDHIGEGHGNRIKHHRINDQLSSWSVMKEERRKLKLQKKLKKLKHQNEQNQIHSDKREHAGTLNGNLLNIDEKSSYHKHKHRNRSKSHGKGVSTTYVPNDRLPASAAKNSFPSASSGLIPKVTADPTNTSNLSRMNYMPPKNITEKVKSRKDKHSGKNHGVLSRSSKQTQNISPHENTQPTAKKSHLDSCKSSPIAPPKLQVGVNQVDAGVHRWQTVTAIQGPKLPPMLSERDRIPKRGRPSKKMTELNLKLKPDPPPAPKEVVDKVALNNEKLSATGSSVVSIYTINDKGFIEQLDAKPKENRRSKEQAEAFRNMLSEISKKSSIQKKTAGAKDVVGAFKAVGVRTRKQASNNTCNDANDKKKKCQGKGNPIGNDNESNKHKEKTVMEDNGMFTFSELAKQFKISNSILYRAMEQSQRSALSRKNTKKIKDNGHQHRNSSHAKPASLSEKANKVVPSGRLDSSAPEKKLTSSLSNNVQGGKNYCKVPAKESSISDVDLPPLKPVSLSSDRSGGPEDEIVKRKKKKKKHKKERGENDKKKKSKVKKKKTKHKEKRVRELSDSVFTTEATVLPTPAKNNGSSSSPVKESKSSPVASPAADAQKLATFTTQSSKLSQKDLARAKNRGVSKHDSNRSTNASTRTMSISSLSGCEEAYDAGDSSSDIEVCIKNAKSAEDKDIPQTSTATDKKSIPSIFGSGVNAVMPTFQGLKEHGGLMQFSERTKSVDETNLSRCKKHKHKKKKFVGKAKSACDPKFLCEMEELVKQLESMKLCTSVQFIANAFMGKISNVFAAGLQPKSGSSLFQSPGDKDSFSYRDPAKNRSKQKKQNVFNVPRSAPDAASSACGTSHEQSSMSMFCRAEFFRKHGYIKPFSGPPVNTFLKTSQVPSSQKNASSNLFADIIKDSSSKPFGFSSVNGSSSFIQASTSKPEEFSKSISASKVDLKSGNLSIPNKKSIKRKPGWPKGRPRGPRAKKPCLDVEEETNDIVQIEDCGEESLRKTSNLVQTPEISTRSTESASQSAFESPEKRSFGGQGTSSQDDDSEKSPPAVSRLNHELLHHIKAAISAKFTSSDMSLDTVEKTLDTAFASYLQRLDTSVNLPFSTPGNLHESVTSSKGNFQDESKQNEGIAFSSNSLKHDLPVKRSRGRPPKYPKLSKPGNAVSYNNEDMNKTSEKHPKKLWASLHKDLASNSPNFLGKPKKRGPGRPRKYSLENLQQNAAPSNSKGQNSISDEAALLVSSCRRASALYTPKARQLNKQNRAASPRRTQKGRGRKAQSNSVLSNTKYSHLSASLSSSLPKDKKGAVRNHKSKAISSAQVSSKDFKHERKAQLEFATSDAGVSTECSENDVSNHISDAIDTSMKSVCSGTESNNSAIKQRLSTSSDTSQKGCSKKSLESVVAKLKSKQSAASLDQVILSSDSSSSGLKTQDEMEQAPCPTDDDSQGSQNSKSETTFSSPEMVEPASPTTSDIVVNVDMDDNRKQIVSTVDSWKDENNHITSSQAKVKEFQKSGLFSAALKSGSCDDHKNVDDEDGQTLFESLSIAQEYILENQANFQLPYNIWCMFSKKLITTQEDLAQRYTKITKNVYVDTQPITEQETRACVCQTDEASDEKACGKECLNRLMHMECSPDTCPSGQRCRNRDIQNGRWFPHIEPFKTNNRGWGIKATKPVAIGQFILEYVGEVISEREFQRRTKETYGALSDQYCVQLENNKMIDGNRLANIGRFVNHSCEPNCEMQKWISTGKYRVCLFAKRSINVGEELTCDYNFHTFELNRQQVCKCGASGCRGIIGGRSQRVYAEGSLNRMSKVMIGHKKTNDSAKESDGLLHTIICDNSLQQTPIEEKNFIQSHKIFLFRNLTQIKLQHERAKLLGTNPQLDKVFLNGSEVPGSVEIENRNSRLLYEIIKGIFSEVMTCKDDSGVSIAIPFFQLPTKQNNLGHYDHSNDPVDLSYVQDKIGTDQYESLDDFSTDLLHAFRNAEKHHGRKTSLAKDVGKLRRVFTAARNAAAAKLGGLTEKNKELEELQSELEDRRKNGDYIRCICGIYKDEGLMIQCEKCYVWQHCDCMKVSPSDYNEGTPYLCEECDHREVPKEVEVVPQPPSAPPGHTYYLTLLKDSLLVKVGDCARLIHDHCLRQRSSNNPPVRSSYRLQSHSTSDRMDFFRIKKLWTDDNGDKFAYGQHYIRPHDSKHSESRLFFTNELLATSFHEIVPLEAVVSLICVMELATYRRGRPKGFKEADLYICQHRVDLSFRIVNKVIRTSYPICTKPHVFDAFPVRLTTVRDFQVPEQFRKTQSRRTQWFKSIDRNTKSDEEDSSGVETDGGDNVDEIVGFETFSRDPEMQNSPTGSERNVKERRLDGILSKLRNNATTRTTSSAME</sequence>
<dbReference type="Gene3D" id="2.170.270.10">
    <property type="entry name" value="SET domain"/>
    <property type="match status" value="1"/>
</dbReference>
<feature type="compositionally biased region" description="Polar residues" evidence="15">
    <location>
        <begin position="1041"/>
        <end position="1050"/>
    </location>
</feature>
<evidence type="ECO:0000256" key="2">
    <source>
        <dbReference type="ARBA" id="ARBA00004286"/>
    </source>
</evidence>
<feature type="region of interest" description="Disordered" evidence="15">
    <location>
        <begin position="1566"/>
        <end position="1616"/>
    </location>
</feature>
<keyword evidence="11 13" id="KW-0103">Bromodomain</keyword>
<keyword evidence="12" id="KW-0539">Nucleus</keyword>
<feature type="compositionally biased region" description="Polar residues" evidence="15">
    <location>
        <begin position="695"/>
        <end position="704"/>
    </location>
</feature>
<dbReference type="InterPro" id="IPR001487">
    <property type="entry name" value="Bromodomain"/>
</dbReference>
<dbReference type="PROSITE" id="PS51215">
    <property type="entry name" value="AWS"/>
    <property type="match status" value="1"/>
</dbReference>
<dbReference type="Gene3D" id="1.20.920.10">
    <property type="entry name" value="Bromodomain-like"/>
    <property type="match status" value="1"/>
</dbReference>
<keyword evidence="6" id="KW-0949">S-adenosyl-L-methionine</keyword>
<evidence type="ECO:0000256" key="9">
    <source>
        <dbReference type="ARBA" id="ARBA00022833"/>
    </source>
</evidence>
<evidence type="ECO:0000259" key="18">
    <source>
        <dbReference type="PROSITE" id="PS50868"/>
    </source>
</evidence>
<dbReference type="SUPFAM" id="SSF47370">
    <property type="entry name" value="Bromodomain"/>
    <property type="match status" value="1"/>
</dbReference>
<feature type="domain" description="Post-SET" evidence="18">
    <location>
        <begin position="2341"/>
        <end position="2357"/>
    </location>
</feature>
<dbReference type="Pfam" id="PF01426">
    <property type="entry name" value="BAH"/>
    <property type="match status" value="1"/>
</dbReference>
<dbReference type="InterPro" id="IPR003616">
    <property type="entry name" value="Post-SET_dom"/>
</dbReference>
<dbReference type="InterPro" id="IPR043319">
    <property type="entry name" value="PHD_ASH1L"/>
</dbReference>
<keyword evidence="4" id="KW-0489">Methyltransferase</keyword>
<feature type="compositionally biased region" description="Polar residues" evidence="15">
    <location>
        <begin position="1930"/>
        <end position="1956"/>
    </location>
</feature>
<dbReference type="PROSITE" id="PS01359">
    <property type="entry name" value="ZF_PHD_1"/>
    <property type="match status" value="1"/>
</dbReference>
<feature type="compositionally biased region" description="Polar residues" evidence="15">
    <location>
        <begin position="1669"/>
        <end position="1685"/>
    </location>
</feature>
<evidence type="ECO:0000256" key="5">
    <source>
        <dbReference type="ARBA" id="ARBA00022679"/>
    </source>
</evidence>
<evidence type="ECO:0000313" key="21">
    <source>
        <dbReference type="EMBL" id="CAK8676499.1"/>
    </source>
</evidence>
<keyword evidence="5" id="KW-0808">Transferase</keyword>
<feature type="compositionally biased region" description="Polar residues" evidence="15">
    <location>
        <begin position="677"/>
        <end position="686"/>
    </location>
</feature>
<feature type="region of interest" description="Disordered" evidence="15">
    <location>
        <begin position="612"/>
        <end position="769"/>
    </location>
</feature>
<feature type="compositionally biased region" description="Basic residues" evidence="15">
    <location>
        <begin position="718"/>
        <end position="727"/>
    </location>
</feature>
<feature type="compositionally biased region" description="Basic and acidic residues" evidence="15">
    <location>
        <begin position="430"/>
        <end position="440"/>
    </location>
</feature>
<reference evidence="21 22" key="1">
    <citation type="submission" date="2024-02" db="EMBL/GenBank/DDBJ databases">
        <authorList>
            <person name="Daric V."/>
            <person name="Darras S."/>
        </authorList>
    </citation>
    <scope>NUCLEOTIDE SEQUENCE [LARGE SCALE GENOMIC DNA]</scope>
</reference>
<evidence type="ECO:0000256" key="3">
    <source>
        <dbReference type="ARBA" id="ARBA00022454"/>
    </source>
</evidence>
<feature type="compositionally biased region" description="Acidic residues" evidence="15">
    <location>
        <begin position="2875"/>
        <end position="2891"/>
    </location>
</feature>
<feature type="region of interest" description="Disordered" evidence="15">
    <location>
        <begin position="541"/>
        <end position="562"/>
    </location>
</feature>
<feature type="compositionally biased region" description="Polar residues" evidence="15">
    <location>
        <begin position="2010"/>
        <end position="2023"/>
    </location>
</feature>
<protein>
    <submittedName>
        <fullName evidence="21">Uncharacterized protein</fullName>
    </submittedName>
</protein>
<evidence type="ECO:0000259" key="20">
    <source>
        <dbReference type="PROSITE" id="PS51215"/>
    </source>
</evidence>
<gene>
    <name evidence="21" type="ORF">CVLEPA_LOCUS5965</name>
</gene>
<evidence type="ECO:0000256" key="11">
    <source>
        <dbReference type="ARBA" id="ARBA00023117"/>
    </source>
</evidence>
<dbReference type="PROSITE" id="PS51038">
    <property type="entry name" value="BAH"/>
    <property type="match status" value="1"/>
</dbReference>
<feature type="region of interest" description="Disordered" evidence="15">
    <location>
        <begin position="1815"/>
        <end position="1888"/>
    </location>
</feature>
<dbReference type="EMBL" id="CAWYQH010000035">
    <property type="protein sequence ID" value="CAK8676499.1"/>
    <property type="molecule type" value="Genomic_DNA"/>
</dbReference>
<dbReference type="InterPro" id="IPR001025">
    <property type="entry name" value="BAH_dom"/>
</dbReference>
<dbReference type="InterPro" id="IPR019786">
    <property type="entry name" value="Zinc_finger_PHD-type_CS"/>
</dbReference>
<feature type="compositionally biased region" description="Basic and acidic residues" evidence="15">
    <location>
        <begin position="814"/>
        <end position="824"/>
    </location>
</feature>
<feature type="domain" description="AWS" evidence="20">
    <location>
        <begin position="2163"/>
        <end position="2214"/>
    </location>
</feature>
<feature type="compositionally biased region" description="Polar residues" evidence="15">
    <location>
        <begin position="1174"/>
        <end position="1183"/>
    </location>
</feature>
<dbReference type="PROSITE" id="PS50014">
    <property type="entry name" value="BROMODOMAIN_2"/>
    <property type="match status" value="1"/>
</dbReference>
<dbReference type="InterPro" id="IPR043151">
    <property type="entry name" value="BAH_sf"/>
</dbReference>
<feature type="region of interest" description="Disordered" evidence="15">
    <location>
        <begin position="1368"/>
        <end position="1415"/>
    </location>
</feature>
<dbReference type="Pfam" id="PF20826">
    <property type="entry name" value="PHD_5"/>
    <property type="match status" value="1"/>
</dbReference>
<feature type="compositionally biased region" description="Basic residues" evidence="15">
    <location>
        <begin position="1765"/>
        <end position="1776"/>
    </location>
</feature>
<dbReference type="Pfam" id="PF17907">
    <property type="entry name" value="AWS"/>
    <property type="match status" value="1"/>
</dbReference>
<feature type="compositionally biased region" description="Polar residues" evidence="15">
    <location>
        <begin position="1567"/>
        <end position="1590"/>
    </location>
</feature>
<feature type="region of interest" description="Disordered" evidence="15">
    <location>
        <begin position="1756"/>
        <end position="1776"/>
    </location>
</feature>
<evidence type="ECO:0000256" key="10">
    <source>
        <dbReference type="ARBA" id="ARBA00022853"/>
    </source>
</evidence>
<dbReference type="Gene3D" id="3.30.40.10">
    <property type="entry name" value="Zinc/RING finger domain, C3HC4 (zinc finger)"/>
    <property type="match status" value="1"/>
</dbReference>
<evidence type="ECO:0000256" key="15">
    <source>
        <dbReference type="SAM" id="MobiDB-lite"/>
    </source>
</evidence>
<feature type="region of interest" description="Disordered" evidence="15">
    <location>
        <begin position="1515"/>
        <end position="1547"/>
    </location>
</feature>
<dbReference type="SMART" id="SM00249">
    <property type="entry name" value="PHD"/>
    <property type="match status" value="1"/>
</dbReference>
<feature type="domain" description="Bromo" evidence="16">
    <location>
        <begin position="2485"/>
        <end position="2555"/>
    </location>
</feature>
<keyword evidence="8" id="KW-0863">Zinc-finger</keyword>
<keyword evidence="3" id="KW-0158">Chromosome</keyword>
<dbReference type="InterPro" id="IPR001965">
    <property type="entry name" value="Znf_PHD"/>
</dbReference>
<dbReference type="SMART" id="SM00384">
    <property type="entry name" value="AT_hook"/>
    <property type="match status" value="4"/>
</dbReference>
<keyword evidence="10" id="KW-0156">Chromatin regulator</keyword>
<keyword evidence="7" id="KW-0479">Metal-binding</keyword>
<dbReference type="InterPro" id="IPR017956">
    <property type="entry name" value="AT_hook_DNA-bd_motif"/>
</dbReference>
<evidence type="ECO:0000259" key="16">
    <source>
        <dbReference type="PROSITE" id="PS50014"/>
    </source>
</evidence>
<keyword evidence="9" id="KW-0862">Zinc</keyword>
<evidence type="ECO:0000256" key="6">
    <source>
        <dbReference type="ARBA" id="ARBA00022691"/>
    </source>
</evidence>
<feature type="compositionally biased region" description="Basic residues" evidence="15">
    <location>
        <begin position="646"/>
        <end position="659"/>
    </location>
</feature>
<evidence type="ECO:0000256" key="4">
    <source>
        <dbReference type="ARBA" id="ARBA00022603"/>
    </source>
</evidence>